<evidence type="ECO:0000256" key="1">
    <source>
        <dbReference type="ARBA" id="ARBA00009632"/>
    </source>
</evidence>
<dbReference type="PANTHER" id="PTHR21432">
    <property type="entry name" value="ACETYL-COA HYDROLASE-RELATED"/>
    <property type="match status" value="1"/>
</dbReference>
<dbReference type="InterPro" id="IPR038460">
    <property type="entry name" value="AcetylCoA_hyd_C_sf"/>
</dbReference>
<accession>A0A401UC64</accession>
<proteinExistence type="inferred from homology"/>
<evidence type="ECO:0000259" key="3">
    <source>
        <dbReference type="Pfam" id="PF02550"/>
    </source>
</evidence>
<gene>
    <name evidence="5" type="ORF">SanaruYs_27300</name>
</gene>
<evidence type="ECO:0000256" key="2">
    <source>
        <dbReference type="ARBA" id="ARBA00022679"/>
    </source>
</evidence>
<evidence type="ECO:0000259" key="4">
    <source>
        <dbReference type="Pfam" id="PF13336"/>
    </source>
</evidence>
<dbReference type="EMBL" id="BHXQ01000005">
    <property type="protein sequence ID" value="GCC52493.1"/>
    <property type="molecule type" value="Genomic_DNA"/>
</dbReference>
<dbReference type="AlphaFoldDB" id="A0A401UC64"/>
<dbReference type="GO" id="GO:0008775">
    <property type="term" value="F:acetate CoA-transferase activity"/>
    <property type="evidence" value="ECO:0007669"/>
    <property type="project" value="InterPro"/>
</dbReference>
<keyword evidence="6" id="KW-1185">Reference proteome</keyword>
<dbReference type="PANTHER" id="PTHR21432:SF20">
    <property type="entry name" value="ACETYL-COA HYDROLASE"/>
    <property type="match status" value="1"/>
</dbReference>
<name>A0A401UC64_9BACT</name>
<dbReference type="InterPro" id="IPR003702">
    <property type="entry name" value="ActCoA_hydro_N"/>
</dbReference>
<dbReference type="InterPro" id="IPR046433">
    <property type="entry name" value="ActCoA_hydro"/>
</dbReference>
<dbReference type="InterPro" id="IPR026888">
    <property type="entry name" value="AcetylCoA_hyd_C"/>
</dbReference>
<dbReference type="GO" id="GO:0006083">
    <property type="term" value="P:acetate metabolic process"/>
    <property type="evidence" value="ECO:0007669"/>
    <property type="project" value="InterPro"/>
</dbReference>
<dbReference type="Proteomes" id="UP000288227">
    <property type="component" value="Unassembled WGS sequence"/>
</dbReference>
<dbReference type="Pfam" id="PF02550">
    <property type="entry name" value="AcetylCoA_hydro"/>
    <property type="match status" value="1"/>
</dbReference>
<dbReference type="RefSeq" id="WP_127123152.1">
    <property type="nucleotide sequence ID" value="NZ_BHXQ01000005.1"/>
</dbReference>
<evidence type="ECO:0000313" key="6">
    <source>
        <dbReference type="Proteomes" id="UP000288227"/>
    </source>
</evidence>
<dbReference type="OrthoDB" id="9801795at2"/>
<feature type="domain" description="Acetyl-CoA hydrolase/transferase C-terminal" evidence="4">
    <location>
        <begin position="269"/>
        <end position="420"/>
    </location>
</feature>
<dbReference type="SUPFAM" id="SSF100950">
    <property type="entry name" value="NagB/RpiA/CoA transferase-like"/>
    <property type="match status" value="2"/>
</dbReference>
<comment type="caution">
    <text evidence="5">The sequence shown here is derived from an EMBL/GenBank/DDBJ whole genome shotgun (WGS) entry which is preliminary data.</text>
</comment>
<organism evidence="5 6">
    <name type="scientific">Chryseotalea sanaruensis</name>
    <dbReference type="NCBI Taxonomy" id="2482724"/>
    <lineage>
        <taxon>Bacteria</taxon>
        <taxon>Pseudomonadati</taxon>
        <taxon>Bacteroidota</taxon>
        <taxon>Cytophagia</taxon>
        <taxon>Cytophagales</taxon>
        <taxon>Chryseotaleaceae</taxon>
        <taxon>Chryseotalea</taxon>
    </lineage>
</organism>
<dbReference type="Pfam" id="PF13336">
    <property type="entry name" value="AcetylCoA_hyd_C"/>
    <property type="match status" value="1"/>
</dbReference>
<reference evidence="5 6" key="1">
    <citation type="submission" date="2018-11" db="EMBL/GenBank/DDBJ databases">
        <title>Chryseotalea sanarue gen. nov., sp., nov., a member of the family Cytophagaceae, isolated from a brackish lake in Hamamatsu Japan.</title>
        <authorList>
            <person name="Maejima Y."/>
            <person name="Iino T."/>
            <person name="Muraguchi Y."/>
            <person name="Fukuda K."/>
            <person name="Ohkuma M."/>
            <person name="Moriuchi R."/>
            <person name="Dohra H."/>
            <person name="Kimbara K."/>
            <person name="Shintani M."/>
        </authorList>
    </citation>
    <scope>NUCLEOTIDE SEQUENCE [LARGE SCALE GENOMIC DNA]</scope>
    <source>
        <strain evidence="5 6">Ys</strain>
    </source>
</reference>
<dbReference type="Gene3D" id="3.30.750.70">
    <property type="entry name" value="4-hydroxybutyrate coenzyme like domains"/>
    <property type="match status" value="1"/>
</dbReference>
<dbReference type="InterPro" id="IPR037171">
    <property type="entry name" value="NagB/RpiA_transferase-like"/>
</dbReference>
<sequence>MNNTLPYVSAAEAVKHIQSGDRVFVHGSAATPQCLLKALALNCDHLRQVEIIAVSTLGELEIAKPQFKDRFYFNSLFVSENIRGAVNGENGEYIPIFLSEISKLFEKGILPIDVAMIHVSLPDKHGYCSLGTSVDVAKSAVKHAKKIIAQINPNMPRTLGDGIVHINQFAAMVECNDVLPQVRYSDRIAESEKIIGTKIAELVDDRSTLQLGIGAIPDAVLQSLTHCKDIGIHTEMFSDGVIDLVKSGVITNAYKKKHRGKTVAAFAIGTDKLYHFIDDNPSFAFLEADYVNDTRVIRANPNVVAINSAIEIDLTGQVCADSIGTYQFSGVGGQMDFIRGASLSENGKPIIALCSATKKGESKIVPHLKTGAGVVSTRAHVHYVVTEYGVAYLYGKNLHQRALELMKIAHPANQEMLEKEIIARFGSNQYRVS</sequence>
<dbReference type="Gene3D" id="3.40.1080.10">
    <property type="entry name" value="Glutaconate Coenzyme A-transferase"/>
    <property type="match status" value="1"/>
</dbReference>
<feature type="domain" description="Acetyl-CoA hydrolase/transferase N-terminal" evidence="3">
    <location>
        <begin position="11"/>
        <end position="174"/>
    </location>
</feature>
<evidence type="ECO:0000313" key="5">
    <source>
        <dbReference type="EMBL" id="GCC52493.1"/>
    </source>
</evidence>
<dbReference type="Gene3D" id="3.40.1080.20">
    <property type="entry name" value="Acetyl-CoA hydrolase/transferase C-terminal domain"/>
    <property type="match status" value="1"/>
</dbReference>
<protein>
    <submittedName>
        <fullName evidence="5">4-hydroxybutyrate CoA-transferase</fullName>
    </submittedName>
</protein>
<comment type="similarity">
    <text evidence="1">Belongs to the acetyl-CoA hydrolase/transferase family.</text>
</comment>
<keyword evidence="2 5" id="KW-0808">Transferase</keyword>